<proteinExistence type="predicted"/>
<evidence type="ECO:0000313" key="1">
    <source>
        <dbReference type="EMBL" id="GAL94457.1"/>
    </source>
</evidence>
<protein>
    <submittedName>
        <fullName evidence="1">Uncharacterized protein</fullName>
    </submittedName>
</protein>
<reference evidence="2" key="1">
    <citation type="journal article" date="2015" name="Genome">
        <title>Whole Genome Sequence of the Non-Microcystin-Producing Microcystis aeruginosa Strain NIES-44.</title>
        <authorList>
            <person name="Okano K."/>
            <person name="Miyata N."/>
            <person name="Ozaki Y."/>
        </authorList>
    </citation>
    <scope>NUCLEOTIDE SEQUENCE [LARGE SCALE GENOMIC DNA]</scope>
    <source>
        <strain evidence="2">NIES-44</strain>
    </source>
</reference>
<name>A0A0A1VXE5_MICAE</name>
<dbReference type="AlphaFoldDB" id="A0A0A1VXE5"/>
<dbReference type="Proteomes" id="UP000030321">
    <property type="component" value="Unassembled WGS sequence"/>
</dbReference>
<dbReference type="EMBL" id="BBPA01000054">
    <property type="protein sequence ID" value="GAL94457.1"/>
    <property type="molecule type" value="Genomic_DNA"/>
</dbReference>
<organism evidence="1 2">
    <name type="scientific">Microcystis aeruginosa NIES-44</name>
    <dbReference type="NCBI Taxonomy" id="449439"/>
    <lineage>
        <taxon>Bacteria</taxon>
        <taxon>Bacillati</taxon>
        <taxon>Cyanobacteriota</taxon>
        <taxon>Cyanophyceae</taxon>
        <taxon>Oscillatoriophycideae</taxon>
        <taxon>Chroococcales</taxon>
        <taxon>Microcystaceae</taxon>
        <taxon>Microcystis</taxon>
    </lineage>
</organism>
<comment type="caution">
    <text evidence="1">The sequence shown here is derived from an EMBL/GenBank/DDBJ whole genome shotgun (WGS) entry which is preliminary data.</text>
</comment>
<gene>
    <name evidence="1" type="ORF">N44_03037</name>
</gene>
<sequence>MIILMRSLLSAAWRIIRISPHWSNRAQRRLGGRNALATRDRNIAKYRSLAHV</sequence>
<evidence type="ECO:0000313" key="2">
    <source>
        <dbReference type="Proteomes" id="UP000030321"/>
    </source>
</evidence>
<accession>A0A0A1VXE5</accession>